<accession>A0ABQ4XE50</accession>
<evidence type="ECO:0000313" key="2">
    <source>
        <dbReference type="Proteomes" id="UP001151760"/>
    </source>
</evidence>
<reference evidence="1" key="2">
    <citation type="submission" date="2022-01" db="EMBL/GenBank/DDBJ databases">
        <authorList>
            <person name="Yamashiro T."/>
            <person name="Shiraishi A."/>
            <person name="Satake H."/>
            <person name="Nakayama K."/>
        </authorList>
    </citation>
    <scope>NUCLEOTIDE SEQUENCE</scope>
</reference>
<organism evidence="1 2">
    <name type="scientific">Tanacetum coccineum</name>
    <dbReference type="NCBI Taxonomy" id="301880"/>
    <lineage>
        <taxon>Eukaryota</taxon>
        <taxon>Viridiplantae</taxon>
        <taxon>Streptophyta</taxon>
        <taxon>Embryophyta</taxon>
        <taxon>Tracheophyta</taxon>
        <taxon>Spermatophyta</taxon>
        <taxon>Magnoliopsida</taxon>
        <taxon>eudicotyledons</taxon>
        <taxon>Gunneridae</taxon>
        <taxon>Pentapetalae</taxon>
        <taxon>asterids</taxon>
        <taxon>campanulids</taxon>
        <taxon>Asterales</taxon>
        <taxon>Asteraceae</taxon>
        <taxon>Asteroideae</taxon>
        <taxon>Anthemideae</taxon>
        <taxon>Anthemidinae</taxon>
        <taxon>Tanacetum</taxon>
    </lineage>
</organism>
<proteinExistence type="predicted"/>
<sequence>MMKYDGVKSILKKLNAPINKSGLGLKVTNIEGNLRIPILGANRDTIADTSEMVPVVSKMPHFNKGMTNVLETVGLISSKNPNSGLDNEDNNATMVQAVKHKYKNSLVGFFVGKKVAFPLVKNYVTNTWAKFGFEKLMSDDDGVFYFKFSSLAGWNRVPVWVKLNKVPVVAYSEDGLSLIATQIGNPIMLDAFTSSMCVEEQGQIGYARALIEVCADKELKQEVIMAVPNVEDEGVSHTLENIRVEYEWKPPLCLDCHVFGHANKQCLKRVQEQPSHTVEADDDRFTHVPIKTATKDHKPGVTKATNEEQDNGIKLKNLFENLNEITVPLTCESSGENDMEDILGVNTKANHDEVLGTGDPVHVKTTNLNKATKADLEDVLNDDDEKVDETYIEVNNCLIKQTKGASTPSNQVQDV</sequence>
<name>A0ABQ4XE50_9ASTR</name>
<dbReference type="PANTHER" id="PTHR31286">
    <property type="entry name" value="GLYCINE-RICH CELL WALL STRUCTURAL PROTEIN 1.8-LIKE"/>
    <property type="match status" value="1"/>
</dbReference>
<comment type="caution">
    <text evidence="1">The sequence shown here is derived from an EMBL/GenBank/DDBJ whole genome shotgun (WGS) entry which is preliminary data.</text>
</comment>
<dbReference type="EMBL" id="BQNB010009435">
    <property type="protein sequence ID" value="GJS63486.1"/>
    <property type="molecule type" value="Genomic_DNA"/>
</dbReference>
<dbReference type="InterPro" id="IPR040256">
    <property type="entry name" value="At4g02000-like"/>
</dbReference>
<dbReference type="PANTHER" id="PTHR31286:SF99">
    <property type="entry name" value="DUF4283 DOMAIN-CONTAINING PROTEIN"/>
    <property type="match status" value="1"/>
</dbReference>
<evidence type="ECO:0000313" key="1">
    <source>
        <dbReference type="EMBL" id="GJS63486.1"/>
    </source>
</evidence>
<gene>
    <name evidence="1" type="ORF">Tco_0678050</name>
</gene>
<reference evidence="1" key="1">
    <citation type="journal article" date="2022" name="Int. J. Mol. Sci.">
        <title>Draft Genome of Tanacetum Coccineum: Genomic Comparison of Closely Related Tanacetum-Family Plants.</title>
        <authorList>
            <person name="Yamashiro T."/>
            <person name="Shiraishi A."/>
            <person name="Nakayama K."/>
            <person name="Satake H."/>
        </authorList>
    </citation>
    <scope>NUCLEOTIDE SEQUENCE</scope>
</reference>
<dbReference type="Proteomes" id="UP001151760">
    <property type="component" value="Unassembled WGS sequence"/>
</dbReference>
<keyword evidence="2" id="KW-1185">Reference proteome</keyword>
<evidence type="ECO:0008006" key="3">
    <source>
        <dbReference type="Google" id="ProtNLM"/>
    </source>
</evidence>
<protein>
    <recommendedName>
        <fullName evidence="3">DUF4283 domain-containing protein</fullName>
    </recommendedName>
</protein>